<name>A0A1G2D2B7_9BACT</name>
<keyword evidence="1" id="KW-0808">Transferase</keyword>
<dbReference type="GO" id="GO:0009103">
    <property type="term" value="P:lipopolysaccharide biosynthetic process"/>
    <property type="evidence" value="ECO:0007669"/>
    <property type="project" value="TreeGrafter"/>
</dbReference>
<dbReference type="GO" id="GO:0016757">
    <property type="term" value="F:glycosyltransferase activity"/>
    <property type="evidence" value="ECO:0007669"/>
    <property type="project" value="InterPro"/>
</dbReference>
<protein>
    <recommendedName>
        <fullName evidence="6">Glycosyltransferase subfamily 4-like N-terminal domain-containing protein</fullName>
    </recommendedName>
</protein>
<evidence type="ECO:0000259" key="2">
    <source>
        <dbReference type="Pfam" id="PF00534"/>
    </source>
</evidence>
<dbReference type="PANTHER" id="PTHR46401:SF2">
    <property type="entry name" value="GLYCOSYLTRANSFERASE WBBK-RELATED"/>
    <property type="match status" value="1"/>
</dbReference>
<dbReference type="Gene3D" id="3.40.50.2000">
    <property type="entry name" value="Glycogen Phosphorylase B"/>
    <property type="match status" value="2"/>
</dbReference>
<accession>A0A1G2D2B7</accession>
<evidence type="ECO:0000313" key="4">
    <source>
        <dbReference type="EMBL" id="OGZ07612.1"/>
    </source>
</evidence>
<evidence type="ECO:0000256" key="1">
    <source>
        <dbReference type="ARBA" id="ARBA00022679"/>
    </source>
</evidence>
<dbReference type="PANTHER" id="PTHR46401">
    <property type="entry name" value="GLYCOSYLTRANSFERASE WBBK-RELATED"/>
    <property type="match status" value="1"/>
</dbReference>
<dbReference type="InterPro" id="IPR028098">
    <property type="entry name" value="Glyco_trans_4-like_N"/>
</dbReference>
<gene>
    <name evidence="4" type="ORF">A3D65_03705</name>
</gene>
<dbReference type="AlphaFoldDB" id="A0A1G2D2B7"/>
<sequence>MKLLIATPLYPPDIGGPATYAKILGDELPKYGLSVRVVSFGEVRHFPKGLSHLIYTFRLFRALSDADVLLALDPVSVGLPAVFATALRRKKLVVKIVGDYAWEQGQQRFGVKVFLDEFVTMTPNKFLAQVRLLSAIQFFVASHASRIIVPSNYLKDIITKWGASLEKIVVVYNACDTIPVLPPREELRKKFGWNSPVLLSAGRLVPWKGFAPLVTLMAEIVKRHPRARLFIAGSGPLFSELKSKITETGMDSLVTLLGEVPKEKLMEYICAADCFVLNTGYEGLSHQLLEVLAIGTPIVTTNVGGNPEIVKDHGTGLLVGYNDTVALLGAIEVMLTDTTKAQQMATEGRRFVASFTIARMVKETISVLEKTISP</sequence>
<dbReference type="Proteomes" id="UP000177996">
    <property type="component" value="Unassembled WGS sequence"/>
</dbReference>
<evidence type="ECO:0000313" key="5">
    <source>
        <dbReference type="Proteomes" id="UP000177996"/>
    </source>
</evidence>
<evidence type="ECO:0000259" key="3">
    <source>
        <dbReference type="Pfam" id="PF13579"/>
    </source>
</evidence>
<dbReference type="SUPFAM" id="SSF53756">
    <property type="entry name" value="UDP-Glycosyltransferase/glycogen phosphorylase"/>
    <property type="match status" value="1"/>
</dbReference>
<feature type="domain" description="Glycosyl transferase family 1" evidence="2">
    <location>
        <begin position="184"/>
        <end position="350"/>
    </location>
</feature>
<dbReference type="EMBL" id="MHLL01000055">
    <property type="protein sequence ID" value="OGZ07612.1"/>
    <property type="molecule type" value="Genomic_DNA"/>
</dbReference>
<dbReference type="Pfam" id="PF13579">
    <property type="entry name" value="Glyco_trans_4_4"/>
    <property type="match status" value="1"/>
</dbReference>
<dbReference type="STRING" id="1798661.A3D65_03705"/>
<dbReference type="Pfam" id="PF00534">
    <property type="entry name" value="Glycos_transf_1"/>
    <property type="match status" value="1"/>
</dbReference>
<organism evidence="4 5">
    <name type="scientific">Candidatus Lloydbacteria bacterium RIFCSPHIGHO2_02_FULL_50_13</name>
    <dbReference type="NCBI Taxonomy" id="1798661"/>
    <lineage>
        <taxon>Bacteria</taxon>
        <taxon>Candidatus Lloydiibacteriota</taxon>
    </lineage>
</organism>
<feature type="domain" description="Glycosyltransferase subfamily 4-like N-terminal" evidence="3">
    <location>
        <begin position="32"/>
        <end position="173"/>
    </location>
</feature>
<dbReference type="InterPro" id="IPR001296">
    <property type="entry name" value="Glyco_trans_1"/>
</dbReference>
<dbReference type="CDD" id="cd03801">
    <property type="entry name" value="GT4_PimA-like"/>
    <property type="match status" value="1"/>
</dbReference>
<comment type="caution">
    <text evidence="4">The sequence shown here is derived from an EMBL/GenBank/DDBJ whole genome shotgun (WGS) entry which is preliminary data.</text>
</comment>
<proteinExistence type="predicted"/>
<reference evidence="4 5" key="1">
    <citation type="journal article" date="2016" name="Nat. Commun.">
        <title>Thousands of microbial genomes shed light on interconnected biogeochemical processes in an aquifer system.</title>
        <authorList>
            <person name="Anantharaman K."/>
            <person name="Brown C.T."/>
            <person name="Hug L.A."/>
            <person name="Sharon I."/>
            <person name="Castelle C.J."/>
            <person name="Probst A.J."/>
            <person name="Thomas B.C."/>
            <person name="Singh A."/>
            <person name="Wilkins M.J."/>
            <person name="Karaoz U."/>
            <person name="Brodie E.L."/>
            <person name="Williams K.H."/>
            <person name="Hubbard S.S."/>
            <person name="Banfield J.F."/>
        </authorList>
    </citation>
    <scope>NUCLEOTIDE SEQUENCE [LARGE SCALE GENOMIC DNA]</scope>
</reference>
<evidence type="ECO:0008006" key="6">
    <source>
        <dbReference type="Google" id="ProtNLM"/>
    </source>
</evidence>